<dbReference type="OrthoDB" id="1346at2157"/>
<dbReference type="Pfam" id="PF01321">
    <property type="entry name" value="Creatinase_N"/>
    <property type="match status" value="1"/>
</dbReference>
<comment type="similarity">
    <text evidence="3">Belongs to the peptidase M24B family.</text>
</comment>
<dbReference type="PROSITE" id="PS00491">
    <property type="entry name" value="PROLINE_PEPTIDASE"/>
    <property type="match status" value="1"/>
</dbReference>
<evidence type="ECO:0000313" key="8">
    <source>
        <dbReference type="Proteomes" id="UP000319712"/>
    </source>
</evidence>
<evidence type="ECO:0000256" key="4">
    <source>
        <dbReference type="SAM" id="MobiDB-lite"/>
    </source>
</evidence>
<keyword evidence="7" id="KW-0645">Protease</keyword>
<dbReference type="SUPFAM" id="SSF55920">
    <property type="entry name" value="Creatinase/aminopeptidase"/>
    <property type="match status" value="1"/>
</dbReference>
<dbReference type="SUPFAM" id="SSF53092">
    <property type="entry name" value="Creatinase/prolidase N-terminal domain"/>
    <property type="match status" value="1"/>
</dbReference>
<feature type="region of interest" description="Disordered" evidence="4">
    <location>
        <begin position="170"/>
        <end position="206"/>
    </location>
</feature>
<keyword evidence="7" id="KW-0031">Aminopeptidase</keyword>
<evidence type="ECO:0000256" key="1">
    <source>
        <dbReference type="ARBA" id="ARBA00022723"/>
    </source>
</evidence>
<feature type="domain" description="Creatinase N-terminal" evidence="6">
    <location>
        <begin position="4"/>
        <end position="138"/>
    </location>
</feature>
<reference evidence="7 8" key="1">
    <citation type="submission" date="2017-05" db="EMBL/GenBank/DDBJ databases">
        <authorList>
            <person name="Varghese N."/>
            <person name="Submissions S."/>
        </authorList>
    </citation>
    <scope>NUCLEOTIDE SEQUENCE [LARGE SCALE GENOMIC DNA]</scope>
    <source>
        <strain evidence="7 8">DSM 19504</strain>
    </source>
</reference>
<dbReference type="GO" id="GO:0004177">
    <property type="term" value="F:aminopeptidase activity"/>
    <property type="evidence" value="ECO:0007669"/>
    <property type="project" value="UniProtKB-KW"/>
</dbReference>
<dbReference type="AlphaFoldDB" id="A0A521F1H2"/>
<evidence type="ECO:0000259" key="5">
    <source>
        <dbReference type="Pfam" id="PF00557"/>
    </source>
</evidence>
<evidence type="ECO:0000256" key="3">
    <source>
        <dbReference type="RuleBase" id="RU000590"/>
    </source>
</evidence>
<keyword evidence="8" id="KW-1185">Reference proteome</keyword>
<keyword evidence="1 3" id="KW-0479">Metal-binding</keyword>
<dbReference type="RefSeq" id="WP_142987770.1">
    <property type="nucleotide sequence ID" value="NZ_FXTD01000014.1"/>
</dbReference>
<dbReference type="Proteomes" id="UP000319712">
    <property type="component" value="Unassembled WGS sequence"/>
</dbReference>
<feature type="compositionally biased region" description="Acidic residues" evidence="4">
    <location>
        <begin position="185"/>
        <end position="194"/>
    </location>
</feature>
<name>A0A521F1H2_9EURY</name>
<dbReference type="InterPro" id="IPR000994">
    <property type="entry name" value="Pept_M24"/>
</dbReference>
<dbReference type="EMBL" id="FXTD01000014">
    <property type="protein sequence ID" value="SMO89491.1"/>
    <property type="molecule type" value="Genomic_DNA"/>
</dbReference>
<dbReference type="Gene3D" id="3.40.350.10">
    <property type="entry name" value="Creatinase/prolidase N-terminal domain"/>
    <property type="match status" value="1"/>
</dbReference>
<dbReference type="InterPro" id="IPR000587">
    <property type="entry name" value="Creatinase_N"/>
</dbReference>
<dbReference type="InterPro" id="IPR050659">
    <property type="entry name" value="Peptidase_M24B"/>
</dbReference>
<dbReference type="Pfam" id="PF00557">
    <property type="entry name" value="Peptidase_M24"/>
    <property type="match status" value="1"/>
</dbReference>
<dbReference type="InterPro" id="IPR029149">
    <property type="entry name" value="Creatin/AminoP/Spt16_N"/>
</dbReference>
<keyword evidence="2" id="KW-0378">Hydrolase</keyword>
<evidence type="ECO:0000256" key="2">
    <source>
        <dbReference type="ARBA" id="ARBA00022801"/>
    </source>
</evidence>
<evidence type="ECO:0000313" key="7">
    <source>
        <dbReference type="EMBL" id="SMO89491.1"/>
    </source>
</evidence>
<evidence type="ECO:0000259" key="6">
    <source>
        <dbReference type="Pfam" id="PF01321"/>
    </source>
</evidence>
<dbReference type="InterPro" id="IPR001131">
    <property type="entry name" value="Peptidase_M24B_aminopep-P_CS"/>
</dbReference>
<accession>A0A521F1H2</accession>
<organism evidence="7 8">
    <name type="scientific">Halorubrum cibi</name>
    <dbReference type="NCBI Taxonomy" id="413815"/>
    <lineage>
        <taxon>Archaea</taxon>
        <taxon>Methanobacteriati</taxon>
        <taxon>Methanobacteriota</taxon>
        <taxon>Stenosarchaea group</taxon>
        <taxon>Halobacteria</taxon>
        <taxon>Halobacteriales</taxon>
        <taxon>Haloferacaceae</taxon>
        <taxon>Halorubrum</taxon>
    </lineage>
</organism>
<gene>
    <name evidence="7" type="ORF">SAMN06264867_11432</name>
</gene>
<sequence length="408" mass="43667">MNRTRLDRLLGDTDTDGYLLDASQDDANQLYLSGFTGPDPFLTLYADGEIHVLVSGLEYGRARTEAAADTVERHADYDYEYGGREERYDMYARFVRENGVESVSMPPRGPVGTADALRERGIDVVVDDEDVLEEVRAVKTDEEIAAIRDAQHANEAAMRAAESLLAEADVAGGGGASSDAVADGDTSDTGDVDAVEPGTLLHDGEPLTSERVAEEIEVTLLRHGCALDETIVAGGAQAADPHDRGSGPLRANEPIIVDVFPRSKATKYHADMTRTFCVGEPDSEAREWYDLTERALDAALDAVEPGATGEDVHAAACEVYEAAGEPTFRTDPETETGFIHSTGHGIGLAVHESPRLSSGAGELEPGHVVTVEPGLYDPAVGGVRLEDLVVVTEDGHENLTEYPIEFVV</sequence>
<dbReference type="PANTHER" id="PTHR46112:SF2">
    <property type="entry name" value="XAA-PRO AMINOPEPTIDASE P-RELATED"/>
    <property type="match status" value="1"/>
</dbReference>
<proteinExistence type="inferred from homology"/>
<feature type="domain" description="Peptidase M24" evidence="5">
    <location>
        <begin position="146"/>
        <end position="393"/>
    </location>
</feature>
<protein>
    <submittedName>
        <fullName evidence="7">Xaa-Pro aminopeptidase</fullName>
    </submittedName>
</protein>
<dbReference type="Gene3D" id="3.90.230.10">
    <property type="entry name" value="Creatinase/methionine aminopeptidase superfamily"/>
    <property type="match status" value="1"/>
</dbReference>
<dbReference type="PANTHER" id="PTHR46112">
    <property type="entry name" value="AMINOPEPTIDASE"/>
    <property type="match status" value="1"/>
</dbReference>
<dbReference type="InterPro" id="IPR036005">
    <property type="entry name" value="Creatinase/aminopeptidase-like"/>
</dbReference>
<dbReference type="GO" id="GO:0046872">
    <property type="term" value="F:metal ion binding"/>
    <property type="evidence" value="ECO:0007669"/>
    <property type="project" value="UniProtKB-KW"/>
</dbReference>